<feature type="compositionally biased region" description="Basic and acidic residues" evidence="1">
    <location>
        <begin position="275"/>
        <end position="292"/>
    </location>
</feature>
<sequence>MYMKGASHLLTEDVPDFERVLDEALRMTAEDPAVPGTRLGTGQLRAMALSATAAISACAAAEYLSYVTVRARLRAEAAGGTGNRGPVTAGGGAGDHTSGAGVLPTVAVLTPILAGTAGLIFLLVGYVLAAMDPEPAIGAPLRTAGWLFLAVAGLGVVVGAVSIVLAAVRNSSSATRAARPGEQADLTAAREAWLTALLHRGMLPFLREVLAGAGAPPVPEDPGAEEDDGLLPPPRLGYSRPGFTGPGHEEPDSGAPRFSSPDYSSPRFSSPDFSTSEHREGSDFREQDPGAR</sequence>
<feature type="transmembrane region" description="Helical" evidence="2">
    <location>
        <begin position="143"/>
        <end position="168"/>
    </location>
</feature>
<keyword evidence="2" id="KW-0472">Membrane</keyword>
<feature type="compositionally biased region" description="Low complexity" evidence="1">
    <location>
        <begin position="256"/>
        <end position="274"/>
    </location>
</feature>
<evidence type="ECO:0000313" key="4">
    <source>
        <dbReference type="Proteomes" id="UP000007842"/>
    </source>
</evidence>
<organism evidence="3 4">
    <name type="scientific">Streptantibioticus cattleyicolor (strain ATCC 35852 / DSM 46488 / JCM 4925 / NBRC 14057 / NRRL 8057)</name>
    <name type="common">Streptomyces cattleya</name>
    <dbReference type="NCBI Taxonomy" id="1003195"/>
    <lineage>
        <taxon>Bacteria</taxon>
        <taxon>Bacillati</taxon>
        <taxon>Actinomycetota</taxon>
        <taxon>Actinomycetes</taxon>
        <taxon>Kitasatosporales</taxon>
        <taxon>Streptomycetaceae</taxon>
        <taxon>Streptantibioticus</taxon>
    </lineage>
</organism>
<keyword evidence="2" id="KW-1133">Transmembrane helix</keyword>
<dbReference type="OrthoDB" id="3868051at2"/>
<name>G8WZV0_STREN</name>
<dbReference type="PATRIC" id="fig|1003195.29.peg.3173"/>
<keyword evidence="2" id="KW-0812">Transmembrane</keyword>
<proteinExistence type="predicted"/>
<gene>
    <name evidence="3" type="ordered locus">SCATT_31800</name>
</gene>
<dbReference type="AlphaFoldDB" id="G8WZV0"/>
<feature type="region of interest" description="Disordered" evidence="1">
    <location>
        <begin position="214"/>
        <end position="292"/>
    </location>
</feature>
<dbReference type="HOGENOM" id="CLU_063461_0_0_11"/>
<dbReference type="Proteomes" id="UP000007842">
    <property type="component" value="Chromosome"/>
</dbReference>
<dbReference type="EMBL" id="CP003219">
    <property type="protein sequence ID" value="AEW95551.1"/>
    <property type="molecule type" value="Genomic_DNA"/>
</dbReference>
<keyword evidence="4" id="KW-1185">Reference proteome</keyword>
<protein>
    <recommendedName>
        <fullName evidence="5">Transmembrane protein</fullName>
    </recommendedName>
</protein>
<evidence type="ECO:0000256" key="2">
    <source>
        <dbReference type="SAM" id="Phobius"/>
    </source>
</evidence>
<dbReference type="eggNOG" id="ENOG5033WN2">
    <property type="taxonomic scope" value="Bacteria"/>
</dbReference>
<dbReference type="KEGG" id="scy:SCATT_31800"/>
<accession>G8WZV0</accession>
<reference evidence="4" key="1">
    <citation type="submission" date="2011-12" db="EMBL/GenBank/DDBJ databases">
        <title>Complete genome sequence of Streptomyces cattleya strain DSM 46488.</title>
        <authorList>
            <person name="Ou H.-Y."/>
            <person name="Li P."/>
            <person name="Zhao C."/>
            <person name="O'Hagan D."/>
            <person name="Deng Z."/>
        </authorList>
    </citation>
    <scope>NUCLEOTIDE SEQUENCE [LARGE SCALE GENOMIC DNA]</scope>
    <source>
        <strain evidence="4">ATCC 35852 / DSM 46488 / JCM 4925 / NBRC 14057 / NRRL 8057</strain>
    </source>
</reference>
<dbReference type="STRING" id="1003195.SCATT_31800"/>
<feature type="transmembrane region" description="Helical" evidence="2">
    <location>
        <begin position="106"/>
        <end position="131"/>
    </location>
</feature>
<evidence type="ECO:0000256" key="1">
    <source>
        <dbReference type="SAM" id="MobiDB-lite"/>
    </source>
</evidence>
<evidence type="ECO:0000313" key="3">
    <source>
        <dbReference type="EMBL" id="AEW95551.1"/>
    </source>
</evidence>
<evidence type="ECO:0008006" key="5">
    <source>
        <dbReference type="Google" id="ProtNLM"/>
    </source>
</evidence>